<dbReference type="RefSeq" id="XP_013242703.1">
    <property type="nucleotide sequence ID" value="XM_013387249.1"/>
</dbReference>
<feature type="compositionally biased region" description="Polar residues" evidence="1">
    <location>
        <begin position="1"/>
        <end position="16"/>
    </location>
</feature>
<feature type="compositionally biased region" description="Low complexity" evidence="1">
    <location>
        <begin position="513"/>
        <end position="522"/>
    </location>
</feature>
<dbReference type="GeneID" id="25265667"/>
<keyword evidence="3" id="KW-1185">Reference proteome</keyword>
<feature type="region of interest" description="Disordered" evidence="1">
    <location>
        <begin position="500"/>
        <end position="522"/>
    </location>
</feature>
<feature type="region of interest" description="Disordered" evidence="1">
    <location>
        <begin position="210"/>
        <end position="232"/>
    </location>
</feature>
<feature type="compositionally biased region" description="Low complexity" evidence="1">
    <location>
        <begin position="1426"/>
        <end position="1448"/>
    </location>
</feature>
<feature type="compositionally biased region" description="Polar residues" evidence="1">
    <location>
        <begin position="321"/>
        <end position="331"/>
    </location>
</feature>
<dbReference type="OrthoDB" id="2507336at2759"/>
<feature type="compositionally biased region" description="Polar residues" evidence="1">
    <location>
        <begin position="1072"/>
        <end position="1086"/>
    </location>
</feature>
<reference evidence="2 3" key="1">
    <citation type="submission" date="2014-05" db="EMBL/GenBank/DDBJ databases">
        <title>Draft genome sequence of a rare smut relative, Tilletiaria anomala UBC 951.</title>
        <authorList>
            <consortium name="DOE Joint Genome Institute"/>
            <person name="Toome M."/>
            <person name="Kuo A."/>
            <person name="Henrissat B."/>
            <person name="Lipzen A."/>
            <person name="Tritt A."/>
            <person name="Yoshinaga Y."/>
            <person name="Zane M."/>
            <person name="Barry K."/>
            <person name="Grigoriev I.V."/>
            <person name="Spatafora J.W."/>
            <person name="Aimea M.C."/>
        </authorList>
    </citation>
    <scope>NUCLEOTIDE SEQUENCE [LARGE SCALE GENOMIC DNA]</scope>
    <source>
        <strain evidence="2 3">UBC 951</strain>
    </source>
</reference>
<evidence type="ECO:0008006" key="4">
    <source>
        <dbReference type="Google" id="ProtNLM"/>
    </source>
</evidence>
<name>A0A066VR81_TILAU</name>
<feature type="compositionally biased region" description="Basic and acidic residues" evidence="1">
    <location>
        <begin position="1021"/>
        <end position="1030"/>
    </location>
</feature>
<organism evidence="2 3">
    <name type="scientific">Tilletiaria anomala (strain ATCC 24038 / CBS 436.72 / UBC 951)</name>
    <dbReference type="NCBI Taxonomy" id="1037660"/>
    <lineage>
        <taxon>Eukaryota</taxon>
        <taxon>Fungi</taxon>
        <taxon>Dikarya</taxon>
        <taxon>Basidiomycota</taxon>
        <taxon>Ustilaginomycotina</taxon>
        <taxon>Exobasidiomycetes</taxon>
        <taxon>Georgefischeriales</taxon>
        <taxon>Tilletiariaceae</taxon>
        <taxon>Tilletiaria</taxon>
    </lineage>
</organism>
<dbReference type="HOGENOM" id="CLU_250197_0_0_1"/>
<proteinExistence type="predicted"/>
<feature type="compositionally biased region" description="Low complexity" evidence="1">
    <location>
        <begin position="36"/>
        <end position="45"/>
    </location>
</feature>
<feature type="region of interest" description="Disordered" evidence="1">
    <location>
        <begin position="1"/>
        <end position="45"/>
    </location>
</feature>
<feature type="region of interest" description="Disordered" evidence="1">
    <location>
        <begin position="1019"/>
        <end position="1187"/>
    </location>
</feature>
<feature type="compositionally biased region" description="Low complexity" evidence="1">
    <location>
        <begin position="333"/>
        <end position="343"/>
    </location>
</feature>
<feature type="compositionally biased region" description="Low complexity" evidence="1">
    <location>
        <begin position="249"/>
        <end position="272"/>
    </location>
</feature>
<evidence type="ECO:0000313" key="3">
    <source>
        <dbReference type="Proteomes" id="UP000027361"/>
    </source>
</evidence>
<dbReference type="STRING" id="1037660.A0A066VR81"/>
<evidence type="ECO:0000313" key="2">
    <source>
        <dbReference type="EMBL" id="KDN44252.1"/>
    </source>
</evidence>
<feature type="region of interest" description="Disordered" evidence="1">
    <location>
        <begin position="245"/>
        <end position="274"/>
    </location>
</feature>
<protein>
    <recommendedName>
        <fullName evidence="4">PH domain-containing protein</fullName>
    </recommendedName>
</protein>
<gene>
    <name evidence="2" type="ORF">K437DRAFT_263287</name>
</gene>
<dbReference type="EMBL" id="JMSN01000053">
    <property type="protein sequence ID" value="KDN44252.1"/>
    <property type="molecule type" value="Genomic_DNA"/>
</dbReference>
<feature type="compositionally biased region" description="Basic and acidic residues" evidence="1">
    <location>
        <begin position="1091"/>
        <end position="1101"/>
    </location>
</feature>
<feature type="region of interest" description="Disordered" evidence="1">
    <location>
        <begin position="312"/>
        <end position="349"/>
    </location>
</feature>
<feature type="region of interest" description="Disordered" evidence="1">
    <location>
        <begin position="363"/>
        <end position="415"/>
    </location>
</feature>
<evidence type="ECO:0000256" key="1">
    <source>
        <dbReference type="SAM" id="MobiDB-lite"/>
    </source>
</evidence>
<feature type="compositionally biased region" description="Polar residues" evidence="1">
    <location>
        <begin position="26"/>
        <end position="35"/>
    </location>
</feature>
<accession>A0A066VR81</accession>
<feature type="compositionally biased region" description="Polar residues" evidence="1">
    <location>
        <begin position="212"/>
        <end position="227"/>
    </location>
</feature>
<feature type="region of interest" description="Disordered" evidence="1">
    <location>
        <begin position="1426"/>
        <end position="1471"/>
    </location>
</feature>
<dbReference type="InParanoid" id="A0A066VR81"/>
<feature type="compositionally biased region" description="Basic and acidic residues" evidence="1">
    <location>
        <begin position="1156"/>
        <end position="1178"/>
    </location>
</feature>
<comment type="caution">
    <text evidence="2">The sequence shown here is derived from an EMBL/GenBank/DDBJ whole genome shotgun (WGS) entry which is preliminary data.</text>
</comment>
<dbReference type="Proteomes" id="UP000027361">
    <property type="component" value="Unassembled WGS sequence"/>
</dbReference>
<sequence>MSFDQAQAKQLHTQLQLEHHPHEDFSTGTTQSPRQSAVSASSTVAVARARSRRWVSSLLGVSNAPHQDEQHLAVPSTIGKRIRADSSPSYSTISLIGEQQGKRKIGNVRSPHLRPVSALVFSTGKDAFAQAPSAVQPALVAPEVPPKDIDEEDASRLSTALLGPDELEAQVETQIRQESSSGLMNKEETAVLTMLDQISGIDAATPLHFVASPQSQPSGRPVSSANATPRPAHARAAIIGAPPCSAQLTASGTTSSGDTETSSNATSSSASSLFSPALKPATQLSGQRACHPRASSGSGFFFPNPLNAKMDTNALDLPSPGQVTALTTPGLPSSPAGSSMKSSHGLPMNWPRAKGMYGLAIRNESSQDDGPDDPLAARLRPSTRRHATQYTNATSIESQSPEWSSEDQHKTDENQPLEEIDSVVSAAAPAESSAISSIFRAAHAHYAPAGLRAYTSAPPSPTKSAKEFPSSVSAAQRSAVASSLQPSPGKTRELIDFFDNGRASPALPSSPQRSARSVLLSRSPSRVKAQPWSMAMGRPDVSICRHNRSALSASKSFTGSAVSILRRTEYGNLPLDNTGALALLPTPASNPLMTGSLKFLDRNSTATVDPDGQMKRWVPASVCLLQEAIAVSWLPIGGGRENVAIHLHVAKDVRSLASAEVVGAETSYPFEVVFADGVEMLAASGPLDRIRWVTAIDGVLRQRKASMRTASHVLQPAADLPGSQFPTSISEPLLRPVTTAPVSVQEDHSIQSIPPNLKRSASPALKRIASSLFHHDDFVSAPSQAGSVRSARSRLWAHGRSFSELAPSESASQIEAKEWHSAVTLNPQMSPQKRPLPEPETGTTLMNVPICPQPQTAQAPRPAFVALTESIASVNMEAEVRARRRQLNSSLNPQFPESAATGFYTAEKELPSLPKAKRAHFGGQLPDAEHVRTQAEHEAFPGAWAPSAMHAMPQKANLNEVSQRQEQRHPDVSRYLADLNAWLDKDLAKREENWQDVSASIERLNRDIAALKEGTSAPLVSKDRKMDRSNKLLQTKDLTEGKEEADQDDQLQKKNPPGRTESAKLMFGHGGQWTNAPWQEHSSAAVTENEGAAKPDSKDRALQPTQARVIGQKLSISKEVATSTGDSKAPLEDSEAGTSPEKGCETAKGPATKHVKSSESHTDPKMPAVAKRETEAKDTAANSGVNAKSAASLAAMATALEAIMSDMVKKKEEKARRREEKASAYAAVQRQAQETREQEKRALLNAVVSQLADFQDRNLTEQAHKARQMDPKSAIEALVASLNAAKQSEADALATADKAIKDMTAELLRKSGEQHVKLVAAVNSAASEMLHHHVASHAEELKKVLGRDVQRMFEEVGRIRETKRALEHEIGELFALKAKYFGSSVFKAAPAGAKSLPAPTLGFGKHLAAPASGHATPAAPKPAAVAAAWASRNTPSPSKATAPPAGSPNAKAKAPATASRNMGPRPYSYHW</sequence>
<feature type="compositionally biased region" description="Polar residues" evidence="1">
    <location>
        <begin position="388"/>
        <end position="403"/>
    </location>
</feature>